<dbReference type="OrthoDB" id="9802228at2"/>
<dbReference type="InterPro" id="IPR001789">
    <property type="entry name" value="Sig_transdc_resp-reg_receiver"/>
</dbReference>
<keyword evidence="11" id="KW-1185">Reference proteome</keyword>
<organism evidence="10 11">
    <name type="scientific">Ferroacidibacillus organovorans</name>
    <dbReference type="NCBI Taxonomy" id="1765683"/>
    <lineage>
        <taxon>Bacteria</taxon>
        <taxon>Bacillati</taxon>
        <taxon>Bacillota</taxon>
        <taxon>Bacilli</taxon>
        <taxon>Bacillales</taxon>
        <taxon>Alicyclobacillaceae</taxon>
        <taxon>Ferroacidibacillus</taxon>
    </lineage>
</organism>
<comment type="caution">
    <text evidence="10">The sequence shown here is derived from an EMBL/GenBank/DDBJ whole genome shotgun (WGS) entry which is preliminary data.</text>
</comment>
<evidence type="ECO:0008006" key="12">
    <source>
        <dbReference type="Google" id="ProtNLM"/>
    </source>
</evidence>
<dbReference type="Gene3D" id="3.40.50.2300">
    <property type="match status" value="1"/>
</dbReference>
<dbReference type="SUPFAM" id="SSF52172">
    <property type="entry name" value="CheY-like"/>
    <property type="match status" value="1"/>
</dbReference>
<evidence type="ECO:0000259" key="8">
    <source>
        <dbReference type="PROSITE" id="PS50110"/>
    </source>
</evidence>
<dbReference type="SUPFAM" id="SSF46894">
    <property type="entry name" value="C-terminal effector domain of the bipartite response regulators"/>
    <property type="match status" value="1"/>
</dbReference>
<dbReference type="EMBL" id="MWPS01000038">
    <property type="protein sequence ID" value="OPG15314.1"/>
    <property type="molecule type" value="Genomic_DNA"/>
</dbReference>
<accession>A0A1V4ERE0</accession>
<dbReference type="PANTHER" id="PTHR48111">
    <property type="entry name" value="REGULATOR OF RPOS"/>
    <property type="match status" value="1"/>
</dbReference>
<gene>
    <name evidence="10" type="ORF">B2M26_12685</name>
</gene>
<dbReference type="GO" id="GO:0000976">
    <property type="term" value="F:transcription cis-regulatory region binding"/>
    <property type="evidence" value="ECO:0007669"/>
    <property type="project" value="TreeGrafter"/>
</dbReference>
<evidence type="ECO:0000256" key="3">
    <source>
        <dbReference type="ARBA" id="ARBA00023015"/>
    </source>
</evidence>
<dbReference type="PROSITE" id="PS51755">
    <property type="entry name" value="OMPR_PHOB"/>
    <property type="match status" value="1"/>
</dbReference>
<dbReference type="GO" id="GO:0005829">
    <property type="term" value="C:cytosol"/>
    <property type="evidence" value="ECO:0007669"/>
    <property type="project" value="TreeGrafter"/>
</dbReference>
<keyword evidence="1 6" id="KW-0597">Phosphoprotein</keyword>
<dbReference type="InterPro" id="IPR016032">
    <property type="entry name" value="Sig_transdc_resp-reg_C-effctor"/>
</dbReference>
<dbReference type="Proteomes" id="UP000190229">
    <property type="component" value="Unassembled WGS sequence"/>
</dbReference>
<keyword evidence="5" id="KW-0804">Transcription</keyword>
<dbReference type="Gene3D" id="1.10.10.10">
    <property type="entry name" value="Winged helix-like DNA-binding domain superfamily/Winged helix DNA-binding domain"/>
    <property type="match status" value="1"/>
</dbReference>
<dbReference type="SMART" id="SM00862">
    <property type="entry name" value="Trans_reg_C"/>
    <property type="match status" value="1"/>
</dbReference>
<feature type="DNA-binding region" description="OmpR/PhoB-type" evidence="7">
    <location>
        <begin position="142"/>
        <end position="239"/>
    </location>
</feature>
<dbReference type="PROSITE" id="PS50110">
    <property type="entry name" value="RESPONSE_REGULATORY"/>
    <property type="match status" value="1"/>
</dbReference>
<dbReference type="InterPro" id="IPR001867">
    <property type="entry name" value="OmpR/PhoB-type_DNA-bd"/>
</dbReference>
<dbReference type="InterPro" id="IPR011006">
    <property type="entry name" value="CheY-like_superfamily"/>
</dbReference>
<name>A0A1V4ERE0_9BACL</name>
<evidence type="ECO:0000256" key="4">
    <source>
        <dbReference type="ARBA" id="ARBA00023125"/>
    </source>
</evidence>
<keyword evidence="4 7" id="KW-0238">DNA-binding</keyword>
<evidence type="ECO:0000256" key="1">
    <source>
        <dbReference type="ARBA" id="ARBA00022553"/>
    </source>
</evidence>
<dbReference type="CDD" id="cd00383">
    <property type="entry name" value="trans_reg_C"/>
    <property type="match status" value="1"/>
</dbReference>
<keyword evidence="2" id="KW-0902">Two-component regulatory system</keyword>
<dbReference type="InterPro" id="IPR036388">
    <property type="entry name" value="WH-like_DNA-bd_sf"/>
</dbReference>
<sequence>MGVLWRKLSMNRILFADRDERFYTKLNFALHEAGFSTEFSSDGEDAFGRMMVDRTRFDVLVIDSNLPSMNGIELLKRVRTARLHVPILMLNEMDDAMERILSLELGADDCVTKPVHVRELVLRIQALSQCRNRVNPPFAVQSGELRLGNMRLRVEERECFIDRYEIGLTPVQVQVLKALFQKPGSVVLREALMHAAWGKIVHHHLLAMQISLLRQKFDTVTTRSHEIETVHHRGYRLAKITPSDEKSMV</sequence>
<protein>
    <recommendedName>
        <fullName evidence="12">DNA-binding response regulator</fullName>
    </recommendedName>
</protein>
<feature type="modified residue" description="4-aspartylphosphate" evidence="6">
    <location>
        <position position="63"/>
    </location>
</feature>
<dbReference type="Pfam" id="PF00072">
    <property type="entry name" value="Response_reg"/>
    <property type="match status" value="1"/>
</dbReference>
<dbReference type="Gene3D" id="6.10.250.690">
    <property type="match status" value="1"/>
</dbReference>
<reference evidence="10 11" key="1">
    <citation type="submission" date="2017-02" db="EMBL/GenBank/DDBJ databases">
        <title>Draft genome of Acidibacillus ferrooxidans Huett2.</title>
        <authorList>
            <person name="Schopf S."/>
        </authorList>
    </citation>
    <scope>NUCLEOTIDE SEQUENCE [LARGE SCALE GENOMIC DNA]</scope>
    <source>
        <strain evidence="10 11">Huett2</strain>
    </source>
</reference>
<keyword evidence="3" id="KW-0805">Transcription regulation</keyword>
<dbReference type="Pfam" id="PF00486">
    <property type="entry name" value="Trans_reg_C"/>
    <property type="match status" value="1"/>
</dbReference>
<feature type="domain" description="Response regulatory" evidence="8">
    <location>
        <begin position="12"/>
        <end position="128"/>
    </location>
</feature>
<evidence type="ECO:0000259" key="9">
    <source>
        <dbReference type="PROSITE" id="PS51755"/>
    </source>
</evidence>
<dbReference type="GO" id="GO:0032993">
    <property type="term" value="C:protein-DNA complex"/>
    <property type="evidence" value="ECO:0007669"/>
    <property type="project" value="TreeGrafter"/>
</dbReference>
<dbReference type="AlphaFoldDB" id="A0A1V4ERE0"/>
<dbReference type="InterPro" id="IPR039420">
    <property type="entry name" value="WalR-like"/>
</dbReference>
<evidence type="ECO:0000313" key="10">
    <source>
        <dbReference type="EMBL" id="OPG15314.1"/>
    </source>
</evidence>
<dbReference type="GO" id="GO:0006355">
    <property type="term" value="P:regulation of DNA-templated transcription"/>
    <property type="evidence" value="ECO:0007669"/>
    <property type="project" value="InterPro"/>
</dbReference>
<evidence type="ECO:0000256" key="2">
    <source>
        <dbReference type="ARBA" id="ARBA00023012"/>
    </source>
</evidence>
<feature type="domain" description="OmpR/PhoB-type" evidence="9">
    <location>
        <begin position="142"/>
        <end position="239"/>
    </location>
</feature>
<dbReference type="PANTHER" id="PTHR48111:SF1">
    <property type="entry name" value="TWO-COMPONENT RESPONSE REGULATOR ORR33"/>
    <property type="match status" value="1"/>
</dbReference>
<evidence type="ECO:0000256" key="5">
    <source>
        <dbReference type="ARBA" id="ARBA00023163"/>
    </source>
</evidence>
<evidence type="ECO:0000256" key="7">
    <source>
        <dbReference type="PROSITE-ProRule" id="PRU01091"/>
    </source>
</evidence>
<proteinExistence type="predicted"/>
<dbReference type="SMART" id="SM00448">
    <property type="entry name" value="REC"/>
    <property type="match status" value="1"/>
</dbReference>
<dbReference type="GO" id="GO:0000156">
    <property type="term" value="F:phosphorelay response regulator activity"/>
    <property type="evidence" value="ECO:0007669"/>
    <property type="project" value="TreeGrafter"/>
</dbReference>
<evidence type="ECO:0000313" key="11">
    <source>
        <dbReference type="Proteomes" id="UP000190229"/>
    </source>
</evidence>
<evidence type="ECO:0000256" key="6">
    <source>
        <dbReference type="PROSITE-ProRule" id="PRU00169"/>
    </source>
</evidence>